<evidence type="ECO:0000313" key="2">
    <source>
        <dbReference type="EMBL" id="KAK7529992.1"/>
    </source>
</evidence>
<dbReference type="EMBL" id="JBBPEH010000015">
    <property type="protein sequence ID" value="KAK7529992.1"/>
    <property type="molecule type" value="Genomic_DNA"/>
</dbReference>
<dbReference type="Proteomes" id="UP001360953">
    <property type="component" value="Unassembled WGS sequence"/>
</dbReference>
<gene>
    <name evidence="2" type="ORF">J3D65DRAFT_165352</name>
</gene>
<comment type="caution">
    <text evidence="2">The sequence shown here is derived from an EMBL/GenBank/DDBJ whole genome shotgun (WGS) entry which is preliminary data.</text>
</comment>
<reference evidence="2 3" key="1">
    <citation type="submission" date="2024-04" db="EMBL/GenBank/DDBJ databases">
        <title>Phyllosticta paracitricarpa is synonymous to the EU quarantine fungus P. citricarpa based on phylogenomic analyses.</title>
        <authorList>
            <consortium name="Lawrence Berkeley National Laboratory"/>
            <person name="Van ingen-buijs V.A."/>
            <person name="Van westerhoven A.C."/>
            <person name="Haridas S."/>
            <person name="Skiadas P."/>
            <person name="Martin F."/>
            <person name="Groenewald J.Z."/>
            <person name="Crous P.W."/>
            <person name="Seidl M.F."/>
        </authorList>
    </citation>
    <scope>NUCLEOTIDE SEQUENCE [LARGE SCALE GENOMIC DNA]</scope>
    <source>
        <strain evidence="2 3">CPC 17464</strain>
    </source>
</reference>
<name>A0ABR1L430_9PEZI</name>
<dbReference type="RefSeq" id="XP_066650358.1">
    <property type="nucleotide sequence ID" value="XM_066794201.1"/>
</dbReference>
<feature type="domain" description="Heterokaryon incompatibility" evidence="1">
    <location>
        <begin position="190"/>
        <end position="368"/>
    </location>
</feature>
<organism evidence="2 3">
    <name type="scientific">Phyllosticta citribraziliensis</name>
    <dbReference type="NCBI Taxonomy" id="989973"/>
    <lineage>
        <taxon>Eukaryota</taxon>
        <taxon>Fungi</taxon>
        <taxon>Dikarya</taxon>
        <taxon>Ascomycota</taxon>
        <taxon>Pezizomycotina</taxon>
        <taxon>Dothideomycetes</taxon>
        <taxon>Dothideomycetes incertae sedis</taxon>
        <taxon>Botryosphaeriales</taxon>
        <taxon>Phyllostictaceae</taxon>
        <taxon>Phyllosticta</taxon>
    </lineage>
</organism>
<dbReference type="PANTHER" id="PTHR33112">
    <property type="entry name" value="DOMAIN PROTEIN, PUTATIVE-RELATED"/>
    <property type="match status" value="1"/>
</dbReference>
<dbReference type="InterPro" id="IPR010730">
    <property type="entry name" value="HET"/>
</dbReference>
<dbReference type="PANTHER" id="PTHR33112:SF10">
    <property type="entry name" value="TOL"/>
    <property type="match status" value="1"/>
</dbReference>
<dbReference type="Pfam" id="PF06985">
    <property type="entry name" value="HET"/>
    <property type="match status" value="1"/>
</dbReference>
<evidence type="ECO:0000313" key="3">
    <source>
        <dbReference type="Proteomes" id="UP001360953"/>
    </source>
</evidence>
<keyword evidence="3" id="KW-1185">Reference proteome</keyword>
<accession>A0ABR1L430</accession>
<dbReference type="GeneID" id="92027107"/>
<sequence length="677" mass="77598">MLCALCITTLRSGCDGQHHKTFSDLQNAAKSGCKICWEVEQRVRVIMKKFATPDSPPSKINCQFAWEYSDRSQQMVFKFDELDYGVYFTLSALKDKKAGDDIHEVISKAKQDIEIDPSKVRDHGKKPEFATSTGDPAVIEMAKKWLTSCQKDHKGCGIINPNFYPKRLLDLSHDVPSLIETRHHKLRDHYATLSHCWGRNEFFTLTKNNLDDLIVGIPLEKLPKSFQNAITICKRLEIPYLWIDSLCIIQSNEKVNEDWLEHARTMSDIYKNCLLNIAIDRASNPFEGAFAERPPGALGSCFALVGRRRRDRDMRPKLGDWRTWKCCKNWLNLSVEKNPVYCQISGECDWIDSVGEMPLSSRAWVFQERFLSPRALHFGTDRIFWECRSITRSEGSVAKDQKINESSIFETSEKGMITHKSRRFPYFQYECLRNEWLILVGNYNSRILTMPEKDKLIAFAAVAQEVEKRREDEYVAGLFKGDLPYDLIWTPSLHKTLECPRPAKYQAPSWSWACLNAGAFSTRSDWKWSHPEGAISEILGINIKYVDEKNRYGMVESGTLHIKGRIAPCTWNKNEVRHDDGRGTDWITARVPGIPPTQPPGTEFEGPNIEILPDVEEDKVFSGRECALFLITPDEGLLLVGTGPKDVYRKIGLGFLRQGCTLERYAEAFQERTIEII</sequence>
<protein>
    <submittedName>
        <fullName evidence="2">Heterokaryon incompatibility protein-domain-containing protein</fullName>
    </submittedName>
</protein>
<proteinExistence type="predicted"/>
<evidence type="ECO:0000259" key="1">
    <source>
        <dbReference type="Pfam" id="PF06985"/>
    </source>
</evidence>